<organism evidence="1 2">
    <name type="scientific">Phtheirospermum japonicum</name>
    <dbReference type="NCBI Taxonomy" id="374723"/>
    <lineage>
        <taxon>Eukaryota</taxon>
        <taxon>Viridiplantae</taxon>
        <taxon>Streptophyta</taxon>
        <taxon>Embryophyta</taxon>
        <taxon>Tracheophyta</taxon>
        <taxon>Spermatophyta</taxon>
        <taxon>Magnoliopsida</taxon>
        <taxon>eudicotyledons</taxon>
        <taxon>Gunneridae</taxon>
        <taxon>Pentapetalae</taxon>
        <taxon>asterids</taxon>
        <taxon>lamiids</taxon>
        <taxon>Lamiales</taxon>
        <taxon>Orobanchaceae</taxon>
        <taxon>Orobanchaceae incertae sedis</taxon>
        <taxon>Phtheirospermum</taxon>
    </lineage>
</organism>
<dbReference type="EMBL" id="BMAC01000249">
    <property type="protein sequence ID" value="GFP91608.1"/>
    <property type="molecule type" value="Genomic_DNA"/>
</dbReference>
<name>A0A830C389_9LAMI</name>
<sequence length="57" mass="6458">MGLNKALLQIISHGFIGDALIFLAETTYDRIRSIYLDEKGGIAIPMPKIFTMFNNKR</sequence>
<proteinExistence type="predicted"/>
<gene>
    <name evidence="1" type="ORF">PHJA_001304800</name>
</gene>
<protein>
    <submittedName>
        <fullName evidence="1">NAD(P)H-quinone oxidoreductase chain 4 chloroplastic</fullName>
    </submittedName>
</protein>
<reference evidence="1" key="1">
    <citation type="submission" date="2020-07" db="EMBL/GenBank/DDBJ databases">
        <title>Ethylene signaling mediates host invasion by parasitic plants.</title>
        <authorList>
            <person name="Yoshida S."/>
        </authorList>
    </citation>
    <scope>NUCLEOTIDE SEQUENCE</scope>
    <source>
        <strain evidence="1">Okayama</strain>
    </source>
</reference>
<accession>A0A830C389</accession>
<dbReference type="Proteomes" id="UP000653305">
    <property type="component" value="Unassembled WGS sequence"/>
</dbReference>
<keyword evidence="2" id="KW-1185">Reference proteome</keyword>
<evidence type="ECO:0000313" key="1">
    <source>
        <dbReference type="EMBL" id="GFP91608.1"/>
    </source>
</evidence>
<comment type="caution">
    <text evidence="1">The sequence shown here is derived from an EMBL/GenBank/DDBJ whole genome shotgun (WGS) entry which is preliminary data.</text>
</comment>
<dbReference type="OrthoDB" id="1720529at2759"/>
<dbReference type="AlphaFoldDB" id="A0A830C389"/>
<evidence type="ECO:0000313" key="2">
    <source>
        <dbReference type="Proteomes" id="UP000653305"/>
    </source>
</evidence>